<dbReference type="Gene3D" id="1.25.40.10">
    <property type="entry name" value="Tetratricopeptide repeat domain"/>
    <property type="match status" value="1"/>
</dbReference>
<sequence>MDSNILNIRELRKQAVNLEKEAKKEKQNGNYKKSAELFLKASEIYNKIRDEKNKKWTLANYYSIMAKEYSFSNEFDKAREFYKKAEELFLELGIKKSAMYCFYYYLKTYIYEEKEKVEKKDNDKYLELLNKYIIEAEQFLEKYKEFSDIWMYFDIKIYYYKKLSIKHRKFEGNLDKAIELTEKCYKLAEESYNKFNDKNYKKAEIFNKHFYYNLMAQKFESERKFKEAAEYYKKSGDTIKEIDEKIAYDEYANSYKWLAIENKYNKEKFEEYINKAIEFSEKRGDKLQEYYYLGLKYDHLVRFANDLEEKIDYIKKSKEYYYRSKSFEFAKYMEYLEYYYQFKYELLNGNYEKALNFLQKAKKSLKNVKISNIIFSKYTLECDELICRFYLSISQGEFKKSVELLDEYLEISLKILSDWKNTRKYKFYEYLKPCVEILSKESFTKDDLFLLEDVILEVRNEKISLNLYKICSLTYAYVSLWKNKIRDKEILEKIKLKIIKQITTEDVSKDLENRIKIQMAIERNDWLLRLPPALVENFDNCIYFLEEVLDEFKHAAYREFYRLLENYLKIIVEFNAMALWGDTWKQILEEKISNRKKPFEIFTFGDFAQSLRLLKNEGCEYCKNIDDEIFDLLDKHVKIRNNLSHDFNAKAPEDIDIKGDTLKIIYSTLNAFPICVKVTHDKKKPWYGVEVIWNQLPKKMSLYSNTELKKGCLYYIEPYSNILDKNKMHPKIIIPIEVSKDIVYPNKN</sequence>
<dbReference type="AlphaFoldDB" id="A0A832SUQ6"/>
<accession>A0A832SUQ6</accession>
<evidence type="ECO:0000313" key="2">
    <source>
        <dbReference type="EMBL" id="HII59042.1"/>
    </source>
</evidence>
<comment type="caution">
    <text evidence="2">The sequence shown here is derived from an EMBL/GenBank/DDBJ whole genome shotgun (WGS) entry which is preliminary data.</text>
</comment>
<organism evidence="2 3">
    <name type="scientific">Methanocaldococcus jannaschii</name>
    <dbReference type="NCBI Taxonomy" id="2190"/>
    <lineage>
        <taxon>Archaea</taxon>
        <taxon>Methanobacteriati</taxon>
        <taxon>Methanobacteriota</taxon>
        <taxon>Methanomada group</taxon>
        <taxon>Methanococci</taxon>
        <taxon>Methanococcales</taxon>
        <taxon>Methanocaldococcaceae</taxon>
        <taxon>Methanocaldococcus</taxon>
    </lineage>
</organism>
<keyword evidence="1" id="KW-0175">Coiled coil</keyword>
<dbReference type="SUPFAM" id="SSF48452">
    <property type="entry name" value="TPR-like"/>
    <property type="match status" value="1"/>
</dbReference>
<dbReference type="EMBL" id="DUJR01000002">
    <property type="protein sequence ID" value="HII59042.1"/>
    <property type="molecule type" value="Genomic_DNA"/>
</dbReference>
<gene>
    <name evidence="2" type="ORF">HA335_00435</name>
</gene>
<proteinExistence type="predicted"/>
<reference evidence="2" key="1">
    <citation type="journal article" date="2020" name="bioRxiv">
        <title>A rank-normalized archaeal taxonomy based on genome phylogeny resolves widespread incomplete and uneven classifications.</title>
        <authorList>
            <person name="Rinke C."/>
            <person name="Chuvochina M."/>
            <person name="Mussig A.J."/>
            <person name="Chaumeil P.-A."/>
            <person name="Waite D.W."/>
            <person name="Whitman W.B."/>
            <person name="Parks D.H."/>
            <person name="Hugenholtz P."/>
        </authorList>
    </citation>
    <scope>NUCLEOTIDE SEQUENCE</scope>
    <source>
        <strain evidence="2">UBA8849</strain>
    </source>
</reference>
<dbReference type="Proteomes" id="UP000645676">
    <property type="component" value="Unassembled WGS sequence"/>
</dbReference>
<evidence type="ECO:0000313" key="3">
    <source>
        <dbReference type="Proteomes" id="UP000645676"/>
    </source>
</evidence>
<dbReference type="InterPro" id="IPR011990">
    <property type="entry name" value="TPR-like_helical_dom_sf"/>
</dbReference>
<evidence type="ECO:0000256" key="1">
    <source>
        <dbReference type="SAM" id="Coils"/>
    </source>
</evidence>
<dbReference type="RefSeq" id="WP_010870390.1">
    <property type="nucleotide sequence ID" value="NC_000909.1"/>
</dbReference>
<name>A0A832SUQ6_9EURY</name>
<protein>
    <submittedName>
        <fullName evidence="2">Tetratricopeptide repeat protein</fullName>
    </submittedName>
</protein>
<dbReference type="SMR" id="A0A832SUQ6"/>
<feature type="coiled-coil region" evidence="1">
    <location>
        <begin position="1"/>
        <end position="28"/>
    </location>
</feature>